<evidence type="ECO:0000313" key="2">
    <source>
        <dbReference type="Proteomes" id="UP000617340"/>
    </source>
</evidence>
<dbReference type="EMBL" id="JACSDZ010000008">
    <property type="protein sequence ID" value="KAF7397806.1"/>
    <property type="molecule type" value="Genomic_DNA"/>
</dbReference>
<comment type="caution">
    <text evidence="1">The sequence shown here is derived from an EMBL/GenBank/DDBJ whole genome shotgun (WGS) entry which is preliminary data.</text>
</comment>
<organism evidence="1 2">
    <name type="scientific">Vespula germanica</name>
    <name type="common">German yellow jacket</name>
    <name type="synonym">Paravespula germanica</name>
    <dbReference type="NCBI Taxonomy" id="30212"/>
    <lineage>
        <taxon>Eukaryota</taxon>
        <taxon>Metazoa</taxon>
        <taxon>Ecdysozoa</taxon>
        <taxon>Arthropoda</taxon>
        <taxon>Hexapoda</taxon>
        <taxon>Insecta</taxon>
        <taxon>Pterygota</taxon>
        <taxon>Neoptera</taxon>
        <taxon>Endopterygota</taxon>
        <taxon>Hymenoptera</taxon>
        <taxon>Apocrita</taxon>
        <taxon>Aculeata</taxon>
        <taxon>Vespoidea</taxon>
        <taxon>Vespidae</taxon>
        <taxon>Vespinae</taxon>
        <taxon>Vespula</taxon>
    </lineage>
</organism>
<keyword evidence="2" id="KW-1185">Reference proteome</keyword>
<evidence type="ECO:0000313" key="1">
    <source>
        <dbReference type="EMBL" id="KAF7397806.1"/>
    </source>
</evidence>
<reference evidence="1" key="1">
    <citation type="journal article" date="2020" name="G3 (Bethesda)">
        <title>High-Quality Assemblies for Three Invasive Social Wasps from the &lt;i&gt;Vespula&lt;/i&gt; Genus.</title>
        <authorList>
            <person name="Harrop T.W.R."/>
            <person name="Guhlin J."/>
            <person name="McLaughlin G.M."/>
            <person name="Permina E."/>
            <person name="Stockwell P."/>
            <person name="Gilligan J."/>
            <person name="Le Lec M.F."/>
            <person name="Gruber M.A.M."/>
            <person name="Quinn O."/>
            <person name="Lovegrove M."/>
            <person name="Duncan E.J."/>
            <person name="Remnant E.J."/>
            <person name="Van Eeckhoven J."/>
            <person name="Graham B."/>
            <person name="Knapp R.A."/>
            <person name="Langford K.W."/>
            <person name="Kronenberg Z."/>
            <person name="Press M.O."/>
            <person name="Eacker S.M."/>
            <person name="Wilson-Rankin E.E."/>
            <person name="Purcell J."/>
            <person name="Lester P.J."/>
            <person name="Dearden P.K."/>
        </authorList>
    </citation>
    <scope>NUCLEOTIDE SEQUENCE</scope>
    <source>
        <strain evidence="1">Linc-1</strain>
    </source>
</reference>
<dbReference type="Proteomes" id="UP000617340">
    <property type="component" value="Unassembled WGS sequence"/>
</dbReference>
<dbReference type="AlphaFoldDB" id="A0A834K0C8"/>
<accession>A0A834K0C8</accession>
<gene>
    <name evidence="1" type="ORF">HZH68_009028</name>
</gene>
<sequence>MLGFFYAEVKLITKVKCYWIEAIPVLAPVPAPAVVAAVVAAFFADETFFNVFHQNLGSMTFVSSLASNGCCIQSSDNFGFKRKAGREESTAHHESLAEVGLVIEQYEKSSAFRRRKLSFTPSLSAFYNNGSTS</sequence>
<protein>
    <submittedName>
        <fullName evidence="1">Uncharacterized protein</fullName>
    </submittedName>
</protein>
<name>A0A834K0C8_VESGE</name>
<proteinExistence type="predicted"/>